<dbReference type="PROSITE" id="PS00676">
    <property type="entry name" value="SIGMA54_INTERACT_2"/>
    <property type="match status" value="1"/>
</dbReference>
<dbReference type="CDD" id="cd00009">
    <property type="entry name" value="AAA"/>
    <property type="match status" value="1"/>
</dbReference>
<dbReference type="InterPro" id="IPR011006">
    <property type="entry name" value="CheY-like_superfamily"/>
</dbReference>
<dbReference type="InterPro" id="IPR001789">
    <property type="entry name" value="Sig_transdc_resp-reg_receiver"/>
</dbReference>
<dbReference type="eggNOG" id="COG2204">
    <property type="taxonomic scope" value="Bacteria"/>
</dbReference>
<name>T2GAU5_MEGG1</name>
<dbReference type="FunFam" id="3.40.50.300:FF:000006">
    <property type="entry name" value="DNA-binding transcriptional regulator NtrC"/>
    <property type="match status" value="1"/>
</dbReference>
<dbReference type="SUPFAM" id="SSF52172">
    <property type="entry name" value="CheY-like"/>
    <property type="match status" value="1"/>
</dbReference>
<dbReference type="InterPro" id="IPR025662">
    <property type="entry name" value="Sigma_54_int_dom_ATP-bd_1"/>
</dbReference>
<reference evidence="7" key="2">
    <citation type="submission" date="2013-07" db="EMBL/GenBank/DDBJ databases">
        <authorList>
            <person name="Morais-Silva F.O."/>
            <person name="Rezende A.M."/>
            <person name="Pimentel C."/>
            <person name="Resende D.M."/>
            <person name="Santos C.I."/>
            <person name="Clemente C."/>
            <person name="de Oliveira L.M."/>
            <person name="da Silva S.M."/>
            <person name="Costa D.A."/>
            <person name="Varela-Raposo A."/>
            <person name="Horacio E.C.A."/>
            <person name="Matos M."/>
            <person name="Flores O."/>
            <person name="Ruiz J.C."/>
            <person name="Rodrigues-Pousada C."/>
        </authorList>
    </citation>
    <scope>NUCLEOTIDE SEQUENCE [LARGE SCALE GENOMIC DNA]</scope>
    <source>
        <strain evidence="7">ATCC 19364 / DSM 1382 / NCIMB 9332 / VKM B-1759</strain>
    </source>
</reference>
<dbReference type="Proteomes" id="UP000016587">
    <property type="component" value="Chromosome"/>
</dbReference>
<keyword evidence="7" id="KW-1185">Reference proteome</keyword>
<evidence type="ECO:0000313" key="6">
    <source>
        <dbReference type="EMBL" id="AGW13413.1"/>
    </source>
</evidence>
<protein>
    <submittedName>
        <fullName evidence="6">Putative two component sigma-54 specific transcriptional regulator</fullName>
    </submittedName>
</protein>
<proteinExistence type="predicted"/>
<dbReference type="HOGENOM" id="CLU_000445_0_3_7"/>
<dbReference type="PANTHER" id="PTHR32071">
    <property type="entry name" value="TRANSCRIPTIONAL REGULATORY PROTEIN"/>
    <property type="match status" value="1"/>
</dbReference>
<evidence type="ECO:0000256" key="3">
    <source>
        <dbReference type="PROSITE-ProRule" id="PRU00169"/>
    </source>
</evidence>
<dbReference type="InterPro" id="IPR009057">
    <property type="entry name" value="Homeodomain-like_sf"/>
</dbReference>
<dbReference type="KEGG" id="dgg:DGI_1580"/>
<dbReference type="Pfam" id="PF00072">
    <property type="entry name" value="Response_reg"/>
    <property type="match status" value="1"/>
</dbReference>
<dbReference type="PROSITE" id="PS00675">
    <property type="entry name" value="SIGMA54_INTERACT_1"/>
    <property type="match status" value="1"/>
</dbReference>
<evidence type="ECO:0000256" key="1">
    <source>
        <dbReference type="ARBA" id="ARBA00022741"/>
    </source>
</evidence>
<dbReference type="STRING" id="1121448.DGI_1580"/>
<keyword evidence="3" id="KW-0597">Phosphoprotein</keyword>
<feature type="modified residue" description="4-aspartylphosphate" evidence="3">
    <location>
        <position position="49"/>
    </location>
</feature>
<dbReference type="SUPFAM" id="SSF46689">
    <property type="entry name" value="Homeodomain-like"/>
    <property type="match status" value="1"/>
</dbReference>
<accession>T2GAU5</accession>
<reference evidence="6 7" key="1">
    <citation type="journal article" date="2013" name="J. Bacteriol.">
        <title>Roles of HynAB and Ech, the only two hydrogenases found in the model sulfate reducer Desulfovibrio gigas.</title>
        <authorList>
            <person name="Morais-Silva F.O."/>
            <person name="Santos C.I."/>
            <person name="Rodrigues R."/>
            <person name="Pereira I.A."/>
            <person name="Rodrigues-Pousada C."/>
        </authorList>
    </citation>
    <scope>NUCLEOTIDE SEQUENCE [LARGE SCALE GENOMIC DNA]</scope>
    <source>
        <strain evidence="7">ATCC 19364 / DSM 1382 / NCIMB 9332 / VKM B-1759</strain>
    </source>
</reference>
<dbReference type="CDD" id="cd00156">
    <property type="entry name" value="REC"/>
    <property type="match status" value="1"/>
</dbReference>
<dbReference type="SMART" id="SM00382">
    <property type="entry name" value="AAA"/>
    <property type="match status" value="1"/>
</dbReference>
<keyword evidence="2" id="KW-0067">ATP-binding</keyword>
<dbReference type="GO" id="GO:0000160">
    <property type="term" value="P:phosphorelay signal transduction system"/>
    <property type="evidence" value="ECO:0007669"/>
    <property type="project" value="InterPro"/>
</dbReference>
<dbReference type="PROSITE" id="PS50110">
    <property type="entry name" value="RESPONSE_REGULATORY"/>
    <property type="match status" value="1"/>
</dbReference>
<evidence type="ECO:0000313" key="7">
    <source>
        <dbReference type="Proteomes" id="UP000016587"/>
    </source>
</evidence>
<dbReference type="PANTHER" id="PTHR32071:SF113">
    <property type="entry name" value="ALGINATE BIOSYNTHESIS TRANSCRIPTIONAL REGULATORY PROTEIN ALGB"/>
    <property type="match status" value="1"/>
</dbReference>
<dbReference type="Gene3D" id="3.40.50.300">
    <property type="entry name" value="P-loop containing nucleotide triphosphate hydrolases"/>
    <property type="match status" value="1"/>
</dbReference>
<evidence type="ECO:0000256" key="2">
    <source>
        <dbReference type="ARBA" id="ARBA00022840"/>
    </source>
</evidence>
<dbReference type="Gene3D" id="3.40.50.2300">
    <property type="match status" value="1"/>
</dbReference>
<feature type="domain" description="Response regulatory" evidence="5">
    <location>
        <begin position="1"/>
        <end position="114"/>
    </location>
</feature>
<dbReference type="GO" id="GO:0006355">
    <property type="term" value="P:regulation of DNA-templated transcription"/>
    <property type="evidence" value="ECO:0007669"/>
    <property type="project" value="InterPro"/>
</dbReference>
<feature type="domain" description="Sigma-54 factor interaction" evidence="4">
    <location>
        <begin position="137"/>
        <end position="366"/>
    </location>
</feature>
<dbReference type="GO" id="GO:0005524">
    <property type="term" value="F:ATP binding"/>
    <property type="evidence" value="ECO:0007669"/>
    <property type="project" value="UniProtKB-KW"/>
</dbReference>
<dbReference type="Pfam" id="PF00158">
    <property type="entry name" value="Sigma54_activat"/>
    <property type="match status" value="1"/>
</dbReference>
<dbReference type="Pfam" id="PF25601">
    <property type="entry name" value="AAA_lid_14"/>
    <property type="match status" value="1"/>
</dbReference>
<evidence type="ECO:0000259" key="5">
    <source>
        <dbReference type="PROSITE" id="PS50110"/>
    </source>
</evidence>
<dbReference type="Gene3D" id="1.10.8.60">
    <property type="match status" value="1"/>
</dbReference>
<gene>
    <name evidence="6" type="ORF">DGI_1580</name>
</gene>
<dbReference type="InterPro" id="IPR058031">
    <property type="entry name" value="AAA_lid_NorR"/>
</dbReference>
<dbReference type="PATRIC" id="fig|1121448.10.peg.1571"/>
<dbReference type="InterPro" id="IPR002078">
    <property type="entry name" value="Sigma_54_int"/>
</dbReference>
<organism evidence="6 7">
    <name type="scientific">Megalodesulfovibrio gigas (strain ATCC 19364 / DSM 1382 / NCIMB 9332 / VKM B-1759)</name>
    <name type="common">Desulfovibrio gigas</name>
    <dbReference type="NCBI Taxonomy" id="1121448"/>
    <lineage>
        <taxon>Bacteria</taxon>
        <taxon>Pseudomonadati</taxon>
        <taxon>Thermodesulfobacteriota</taxon>
        <taxon>Desulfovibrionia</taxon>
        <taxon>Desulfovibrionales</taxon>
        <taxon>Desulfovibrionaceae</taxon>
        <taxon>Megalodesulfovibrio</taxon>
    </lineage>
</organism>
<dbReference type="PROSITE" id="PS50045">
    <property type="entry name" value="SIGMA54_INTERACT_4"/>
    <property type="match status" value="1"/>
</dbReference>
<dbReference type="SMART" id="SM00448">
    <property type="entry name" value="REC"/>
    <property type="match status" value="1"/>
</dbReference>
<dbReference type="EMBL" id="CP006585">
    <property type="protein sequence ID" value="AGW13413.1"/>
    <property type="molecule type" value="Genomic_DNA"/>
</dbReference>
<keyword evidence="1" id="KW-0547">Nucleotide-binding</keyword>
<dbReference type="AlphaFoldDB" id="T2GAU5"/>
<dbReference type="SUPFAM" id="SSF52540">
    <property type="entry name" value="P-loop containing nucleoside triphosphate hydrolases"/>
    <property type="match status" value="1"/>
</dbReference>
<dbReference type="InterPro" id="IPR027417">
    <property type="entry name" value="P-loop_NTPase"/>
</dbReference>
<sequence length="470" mass="51752">MLIIDDDATMCHALSRAVRRIGCDADCAETMAKGLHMAQTRGYDIVFLDVRLPDGNGLSLLPELTSLPSSPEVIIITGKGDPDGAELAIGAGAWDYIEKTHSIQQITLTLTRALDFHKKRKLCRVTGAVKVLRREHIVGDSQPLMRALDLVASCALNSANVLITGETGTGKELFARAIHENSARASGPFVIVDCAALPETLVESILFGHKKGAFTGAERDQLGLVLQADGGTLFLDEIGEMPLSLQKVFLRVLQERTVRSIGGREERAVDFRLVAATNRDLGQMVADKTFRNDLLYRIQSISIHLPPLRERVQDIRPLANHFIERICARNDSPQKGACADFFETLEAYHWPGNVREFIHTLEHALAAALLDSYLLAQHLPAALRAKVARSRVAPTVCAEPALDVEAAGFTAADMPPLQDFRDDAWNRIEQRYLKYLMTVSGGSMKEAIRISGLSQSRFYALLKKHNIATR</sequence>
<dbReference type="InterPro" id="IPR025943">
    <property type="entry name" value="Sigma_54_int_dom_ATP-bd_2"/>
</dbReference>
<evidence type="ECO:0000259" key="4">
    <source>
        <dbReference type="PROSITE" id="PS50045"/>
    </source>
</evidence>
<dbReference type="InterPro" id="IPR003593">
    <property type="entry name" value="AAA+_ATPase"/>
</dbReference>